<evidence type="ECO:0000256" key="12">
    <source>
        <dbReference type="ARBA" id="ARBA00022989"/>
    </source>
</evidence>
<comment type="catalytic activity">
    <reaction evidence="1">
        <text>Cleavage of hydrophobic, N-terminal signal or leader sequences from secreted and periplasmic proteins.</text>
        <dbReference type="EC" id="3.4.21.89"/>
    </reaction>
</comment>
<evidence type="ECO:0000256" key="11">
    <source>
        <dbReference type="ARBA" id="ARBA00022968"/>
    </source>
</evidence>
<evidence type="ECO:0000256" key="9">
    <source>
        <dbReference type="ARBA" id="ARBA00022801"/>
    </source>
</evidence>
<dbReference type="InterPro" id="IPR015927">
    <property type="entry name" value="Peptidase_S24_S26A/B/C"/>
</dbReference>
<dbReference type="Pfam" id="PF14646">
    <property type="entry name" value="MYCBPAP"/>
    <property type="match status" value="1"/>
</dbReference>
<keyword evidence="12 17" id="KW-1133">Transmembrane helix</keyword>
<reference evidence="19 20" key="1">
    <citation type="submission" date="2019-08" db="EMBL/GenBank/DDBJ databases">
        <title>The genome of the soybean aphid Biotype 1, its phylome, world population structure and adaptation to the North American continent.</title>
        <authorList>
            <person name="Giordano R."/>
            <person name="Donthu R.K."/>
            <person name="Hernandez A.G."/>
            <person name="Wright C.L."/>
            <person name="Zimin A.V."/>
        </authorList>
    </citation>
    <scope>NUCLEOTIDE SEQUENCE [LARGE SCALE GENOMIC DNA]</scope>
    <source>
        <tissue evidence="19">Whole aphids</tissue>
    </source>
</reference>
<name>A0A6G0TGV0_APHGL</name>
<feature type="transmembrane region" description="Helical" evidence="17">
    <location>
        <begin position="17"/>
        <end position="35"/>
    </location>
</feature>
<dbReference type="AlphaFoldDB" id="A0A6G0TGV0"/>
<dbReference type="PRINTS" id="PR00728">
    <property type="entry name" value="SIGNALPTASE"/>
</dbReference>
<evidence type="ECO:0000256" key="13">
    <source>
        <dbReference type="ARBA" id="ARBA00023136"/>
    </source>
</evidence>
<evidence type="ECO:0000256" key="7">
    <source>
        <dbReference type="ARBA" id="ARBA00022670"/>
    </source>
</evidence>
<dbReference type="GO" id="GO:0009003">
    <property type="term" value="F:signal peptidase activity"/>
    <property type="evidence" value="ECO:0007669"/>
    <property type="project" value="UniProtKB-EC"/>
</dbReference>
<dbReference type="InterPro" id="IPR001733">
    <property type="entry name" value="Peptidase_S26B"/>
</dbReference>
<evidence type="ECO:0000256" key="4">
    <source>
        <dbReference type="ARBA" id="ARBA00013208"/>
    </source>
</evidence>
<proteinExistence type="inferred from homology"/>
<dbReference type="EMBL" id="VYZN01000039">
    <property type="protein sequence ID" value="KAE9532316.1"/>
    <property type="molecule type" value="Genomic_DNA"/>
</dbReference>
<feature type="region of interest" description="Disordered" evidence="16">
    <location>
        <begin position="1190"/>
        <end position="1215"/>
    </location>
</feature>
<dbReference type="OrthoDB" id="10263316at2759"/>
<comment type="subcellular location">
    <subcellularLocation>
        <location evidence="2">Endoplasmic reticulum membrane</location>
        <topology evidence="2">Single-pass type II membrane protein</topology>
    </subcellularLocation>
</comment>
<evidence type="ECO:0000259" key="18">
    <source>
        <dbReference type="Pfam" id="PF00717"/>
    </source>
</evidence>
<evidence type="ECO:0000256" key="17">
    <source>
        <dbReference type="SAM" id="Phobius"/>
    </source>
</evidence>
<dbReference type="EC" id="3.4.21.89" evidence="4"/>
<dbReference type="Pfam" id="PF00717">
    <property type="entry name" value="Peptidase_S24"/>
    <property type="match status" value="1"/>
</dbReference>
<evidence type="ECO:0000256" key="16">
    <source>
        <dbReference type="SAM" id="MobiDB-lite"/>
    </source>
</evidence>
<comment type="function">
    <text evidence="15">Catalytic component of the signal peptidase complex (SPC) which catalyzes the cleavage of N-terminal signal sequences from nascent proteins as they are translocated into the lumen of the endoplasmic reticulum. Specifically cleaves N-terminal signal peptides that contain a hydrophobic alpha-helix (h-region) shorter than 18-20 amino acids.</text>
</comment>
<organism evidence="19 20">
    <name type="scientific">Aphis glycines</name>
    <name type="common">Soybean aphid</name>
    <dbReference type="NCBI Taxonomy" id="307491"/>
    <lineage>
        <taxon>Eukaryota</taxon>
        <taxon>Metazoa</taxon>
        <taxon>Ecdysozoa</taxon>
        <taxon>Arthropoda</taxon>
        <taxon>Hexapoda</taxon>
        <taxon>Insecta</taxon>
        <taxon>Pterygota</taxon>
        <taxon>Neoptera</taxon>
        <taxon>Paraneoptera</taxon>
        <taxon>Hemiptera</taxon>
        <taxon>Sternorrhyncha</taxon>
        <taxon>Aphidomorpha</taxon>
        <taxon>Aphidoidea</taxon>
        <taxon>Aphididae</taxon>
        <taxon>Aphidini</taxon>
        <taxon>Aphis</taxon>
        <taxon>Aphis</taxon>
    </lineage>
</organism>
<keyword evidence="7" id="KW-0645">Protease</keyword>
<keyword evidence="10" id="KW-0256">Endoplasmic reticulum</keyword>
<dbReference type="NCBIfam" id="TIGR02228">
    <property type="entry name" value="sigpep_I_arch"/>
    <property type="match status" value="1"/>
</dbReference>
<evidence type="ECO:0000256" key="6">
    <source>
        <dbReference type="ARBA" id="ARBA00021755"/>
    </source>
</evidence>
<evidence type="ECO:0000256" key="8">
    <source>
        <dbReference type="ARBA" id="ARBA00022692"/>
    </source>
</evidence>
<comment type="similarity">
    <text evidence="3">Belongs to the peptidase S26B family.</text>
</comment>
<dbReference type="GO" id="GO:0005787">
    <property type="term" value="C:signal peptidase complex"/>
    <property type="evidence" value="ECO:0007669"/>
    <property type="project" value="TreeGrafter"/>
</dbReference>
<sequence>MFDGFLDDLKRMNKRQFLYQVLSFGMIVSSALMIWKGLMVFTGSESPIVVVLSGSMEPAFHRGDLLFLTNYEEEPVRVGEIVVFKIEGRDIPIVHRVLKLHEKNNGTIKFLTKGDNNSVDDRGLYAPGQQWLEKSDMVGRARGFLPYVGMVTILMNEYPKVKFAVLAYEWEYIPVETADEIMLCGDVVESKSLKNWNRWLKIRKQQHKHLGLMVCRSSTSLLMNKSDKFRSKVECKWLVDVAFKLKVNNEYCTDFPYSIAKEIKNFTSIYIPDVIRFEKGLLGIRNDARFDLQTPNKEILYNELNTLKSLIPFKNPEKLAIIGENILKKSMEHKFYYKGTIPSVCVESSDEKSNCNIALIYVKVNDFIIKSIDDSTICMTTKLKTKSKPINIVKINEDSWDEIIIENCGQISICYKWIKEEYVATKYDYILKEKPKKCFFFDTRTNILGPGQIKHLTVLFRPTQTGPHTEMWFLQLNILEKLDYIARINVPLQGCAISNVDKISSIIKLQNTILSEKINRLSAKSISKDHQNVFLEDKSSFIEKYHYHEEKMKYLYHVLQAENPKSIEELLNQCMRLKESLKEKYLDLISQTAVTLLKKEIIFEHSQMDQHELNTHKIMYVTMDCIDLIMNTYESDHDEVCQELYENTGENQPKLINNSDNEISAVDITTKQTTNNATITEEWFEMIKPMIKKRLEWAVERISDYDILWTECKHDENANGIDGYQLLLNDNSPVTTGSTVILNATVVDDKGFCIKGKLSFSYEDDAFPKHKLEVRDIKIITKNCEAIFNISFDTKIGPSIYRYKVDVSQELIPLIYHPIASGRGQLTVTENLNGVLQLFQNNTDISKNSPRTIYVSTNLETVHKIEINAADLDYLNKSANSTSVYWFVDCNYQKNISSYTFTSNYTEPGIQHEILGIVVANIPSSVPIPIPSPTPIVSTTTASPNNFTTNTTIADTISTPSTTKAPSKTDVIFSRHIINSTFTSECEQKKNFELLLSEAPVKNNQKYGYFSRSVLTKDPIVNVKTQGKVWIQEGEMLNLLVNCNGSGPFRYCAHYVQGPYNETSNDSCIPDRNLVQCQMQFVHYFREPTNYTLIVNLANDVSKVVTPIGINIYKVQKQPQISVIVVPVTFSSIAVIIVVFGIAYYFQNRSRYMVEVADFDFANNSDMEYKTFRERLRDAISQAINRTQDYSEYDGSEEQIGNLATPQNQKYGSMQ</sequence>
<feature type="compositionally biased region" description="Polar residues" evidence="16">
    <location>
        <begin position="1202"/>
        <end position="1215"/>
    </location>
</feature>
<dbReference type="SUPFAM" id="SSF51306">
    <property type="entry name" value="LexA/Signal peptidase"/>
    <property type="match status" value="1"/>
</dbReference>
<dbReference type="InterPro" id="IPR013783">
    <property type="entry name" value="Ig-like_fold"/>
</dbReference>
<dbReference type="InterPro" id="IPR019758">
    <property type="entry name" value="Pept_S26A_signal_pept_1_CS"/>
</dbReference>
<dbReference type="PROSITE" id="PS00501">
    <property type="entry name" value="SPASE_I_1"/>
    <property type="match status" value="1"/>
</dbReference>
<dbReference type="GO" id="GO:0006465">
    <property type="term" value="P:signal peptide processing"/>
    <property type="evidence" value="ECO:0007669"/>
    <property type="project" value="InterPro"/>
</dbReference>
<comment type="caution">
    <text evidence="19">The sequence shown here is derived from an EMBL/GenBank/DDBJ whole genome shotgun (WGS) entry which is preliminary data.</text>
</comment>
<protein>
    <recommendedName>
        <fullName evidence="5">Signal peptidase complex catalytic subunit SEC11</fullName>
        <ecNumber evidence="4">3.4.21.89</ecNumber>
    </recommendedName>
    <alternativeName>
        <fullName evidence="14">Signal peptidase I</fullName>
    </alternativeName>
    <alternativeName>
        <fullName evidence="6">Signal peptidase complex catalytic subunit sec11</fullName>
    </alternativeName>
</protein>
<dbReference type="PROSITE" id="PS00761">
    <property type="entry name" value="SPASE_I_3"/>
    <property type="match status" value="1"/>
</dbReference>
<evidence type="ECO:0000313" key="19">
    <source>
        <dbReference type="EMBL" id="KAE9532316.1"/>
    </source>
</evidence>
<feature type="domain" description="Peptidase S24/S26A/S26B/S26C" evidence="18">
    <location>
        <begin position="39"/>
        <end position="121"/>
    </location>
</feature>
<keyword evidence="13 17" id="KW-0472">Membrane</keyword>
<dbReference type="InterPro" id="IPR036286">
    <property type="entry name" value="LexA/Signal_pep-like_sf"/>
</dbReference>
<dbReference type="CDD" id="cd06530">
    <property type="entry name" value="S26_SPase_I"/>
    <property type="match status" value="1"/>
</dbReference>
<dbReference type="Proteomes" id="UP000475862">
    <property type="component" value="Unassembled WGS sequence"/>
</dbReference>
<evidence type="ECO:0000256" key="3">
    <source>
        <dbReference type="ARBA" id="ARBA00011035"/>
    </source>
</evidence>
<feature type="transmembrane region" description="Helical" evidence="17">
    <location>
        <begin position="1121"/>
        <end position="1146"/>
    </location>
</feature>
<evidence type="ECO:0000256" key="14">
    <source>
        <dbReference type="ARBA" id="ARBA00033305"/>
    </source>
</evidence>
<dbReference type="PANTHER" id="PTHR10806:SF6">
    <property type="entry name" value="SIGNAL PEPTIDASE COMPLEX CATALYTIC SUBUNIT SEC11"/>
    <property type="match status" value="1"/>
</dbReference>
<evidence type="ECO:0000256" key="10">
    <source>
        <dbReference type="ARBA" id="ARBA00022824"/>
    </source>
</evidence>
<keyword evidence="11" id="KW-0735">Signal-anchor</keyword>
<evidence type="ECO:0000256" key="5">
    <source>
        <dbReference type="ARBA" id="ARBA00019685"/>
    </source>
</evidence>
<dbReference type="InterPro" id="IPR032707">
    <property type="entry name" value="MYCBPAP"/>
</dbReference>
<evidence type="ECO:0000313" key="20">
    <source>
        <dbReference type="Proteomes" id="UP000475862"/>
    </source>
</evidence>
<dbReference type="FunFam" id="2.10.109.10:FF:000003">
    <property type="entry name" value="Signal peptidase complex catalytic subunit SEC11"/>
    <property type="match status" value="1"/>
</dbReference>
<dbReference type="InterPro" id="IPR019533">
    <property type="entry name" value="Peptidase_S26"/>
</dbReference>
<gene>
    <name evidence="19" type="ORF">AGLY_009939</name>
</gene>
<dbReference type="InterPro" id="IPR019756">
    <property type="entry name" value="Pept_S26A_signal_pept_1_Ser-AS"/>
</dbReference>
<evidence type="ECO:0000256" key="1">
    <source>
        <dbReference type="ARBA" id="ARBA00000677"/>
    </source>
</evidence>
<evidence type="ECO:0000256" key="2">
    <source>
        <dbReference type="ARBA" id="ARBA00004648"/>
    </source>
</evidence>
<accession>A0A6G0TGV0</accession>
<dbReference type="Gene3D" id="2.60.40.10">
    <property type="entry name" value="Immunoglobulins"/>
    <property type="match status" value="1"/>
</dbReference>
<keyword evidence="9" id="KW-0378">Hydrolase</keyword>
<dbReference type="PANTHER" id="PTHR10806">
    <property type="entry name" value="SIGNAL PEPTIDASE COMPLEX CATALYTIC SUBUNIT SEC11"/>
    <property type="match status" value="1"/>
</dbReference>
<dbReference type="GO" id="GO:0004252">
    <property type="term" value="F:serine-type endopeptidase activity"/>
    <property type="evidence" value="ECO:0007669"/>
    <property type="project" value="InterPro"/>
</dbReference>
<keyword evidence="20" id="KW-1185">Reference proteome</keyword>
<evidence type="ECO:0000256" key="15">
    <source>
        <dbReference type="ARBA" id="ARBA00045533"/>
    </source>
</evidence>
<keyword evidence="8 17" id="KW-0812">Transmembrane</keyword>